<evidence type="ECO:0000313" key="7">
    <source>
        <dbReference type="Proteomes" id="UP000094296"/>
    </source>
</evidence>
<dbReference type="Pfam" id="PF00005">
    <property type="entry name" value="ABC_tran"/>
    <property type="match status" value="1"/>
</dbReference>
<name>A0A1E5G345_9FIRM</name>
<dbReference type="PROSITE" id="PS50893">
    <property type="entry name" value="ABC_TRANSPORTER_2"/>
    <property type="match status" value="1"/>
</dbReference>
<dbReference type="SUPFAM" id="SSF50331">
    <property type="entry name" value="MOP-like"/>
    <property type="match status" value="1"/>
</dbReference>
<proteinExistence type="predicted"/>
<dbReference type="PANTHER" id="PTHR42781">
    <property type="entry name" value="SPERMIDINE/PUTRESCINE IMPORT ATP-BINDING PROTEIN POTA"/>
    <property type="match status" value="1"/>
</dbReference>
<gene>
    <name evidence="6" type="ORF">BHF68_04630</name>
</gene>
<dbReference type="PROSITE" id="PS00211">
    <property type="entry name" value="ABC_TRANSPORTER_1"/>
    <property type="match status" value="1"/>
</dbReference>
<dbReference type="GO" id="GO:0043190">
    <property type="term" value="C:ATP-binding cassette (ABC) transporter complex"/>
    <property type="evidence" value="ECO:0007669"/>
    <property type="project" value="InterPro"/>
</dbReference>
<dbReference type="GO" id="GO:0022857">
    <property type="term" value="F:transmembrane transporter activity"/>
    <property type="evidence" value="ECO:0007669"/>
    <property type="project" value="InterPro"/>
</dbReference>
<dbReference type="PANTHER" id="PTHR42781:SF4">
    <property type="entry name" value="SPERMIDINE_PUTRESCINE IMPORT ATP-BINDING PROTEIN POTA"/>
    <property type="match status" value="1"/>
</dbReference>
<evidence type="ECO:0000256" key="1">
    <source>
        <dbReference type="ARBA" id="ARBA00022448"/>
    </source>
</evidence>
<dbReference type="SUPFAM" id="SSF52540">
    <property type="entry name" value="P-loop containing nucleoside triphosphate hydrolases"/>
    <property type="match status" value="1"/>
</dbReference>
<keyword evidence="7" id="KW-1185">Reference proteome</keyword>
<reference evidence="6 7" key="1">
    <citation type="submission" date="2016-09" db="EMBL/GenBank/DDBJ databases">
        <title>Draft genome sequence for the type strain of Desulfuribacillus alkaliarsenatis AHT28, an obligately anaerobic, sulfidogenic bacterium isolated from Russian soda lake sediments.</title>
        <authorList>
            <person name="Abin C.A."/>
            <person name="Hollibaugh J.T."/>
        </authorList>
    </citation>
    <scope>NUCLEOTIDE SEQUENCE [LARGE SCALE GENOMIC DNA]</scope>
    <source>
        <strain evidence="6 7">AHT28</strain>
    </source>
</reference>
<organism evidence="6 7">
    <name type="scientific">Desulfuribacillus alkaliarsenatis</name>
    <dbReference type="NCBI Taxonomy" id="766136"/>
    <lineage>
        <taxon>Bacteria</taxon>
        <taxon>Bacillati</taxon>
        <taxon>Bacillota</taxon>
        <taxon>Desulfuribacillia</taxon>
        <taxon>Desulfuribacillales</taxon>
        <taxon>Desulfuribacillaceae</taxon>
        <taxon>Desulfuribacillus</taxon>
    </lineage>
</organism>
<dbReference type="Pfam" id="PF08402">
    <property type="entry name" value="TOBE_2"/>
    <property type="match status" value="1"/>
</dbReference>
<dbReference type="InterPro" id="IPR050093">
    <property type="entry name" value="ABC_SmlMolc_Importer"/>
</dbReference>
<dbReference type="GO" id="GO:0016887">
    <property type="term" value="F:ATP hydrolysis activity"/>
    <property type="evidence" value="ECO:0007669"/>
    <property type="project" value="InterPro"/>
</dbReference>
<dbReference type="EMBL" id="MIJE01000011">
    <property type="protein sequence ID" value="OEF97496.1"/>
    <property type="molecule type" value="Genomic_DNA"/>
</dbReference>
<evidence type="ECO:0000256" key="2">
    <source>
        <dbReference type="ARBA" id="ARBA00022741"/>
    </source>
</evidence>
<evidence type="ECO:0000259" key="5">
    <source>
        <dbReference type="PROSITE" id="PS50893"/>
    </source>
</evidence>
<sequence length="337" mass="38648">MQTIIRLEAIEKQFDGEVVIHPLDLSIYEGEFLTLLGPSGCGKTTLLRMVAGFEQPTSGEIYLDGIPQKGKAPYERDMNMVFQQYALFPHMNVEDNILFGLKIKNVPKAEQEKRLIEVLSYTKLANFRKRRPAQLSGGQQQRVAIARAIINRPKVLLLDEPLGALDYQLRKSLQLDLKNLQKTLGITFVYVTHDQEEALMMSDRIVIVNEGKIEQIGSPQDIYRSPKTTFAAKFIGENNFFQQGDLRFCVRPEDITIELANKNERSDNDLQKHLLHKKQGLVQEIVFTGNVHKIYVVPKDEADKKIIVYDYHKGKTSWQKNDEVVLSWSQEDEVMLN</sequence>
<dbReference type="FunFam" id="3.40.50.300:FF:000133">
    <property type="entry name" value="Spermidine/putrescine import ATP-binding protein PotA"/>
    <property type="match status" value="1"/>
</dbReference>
<dbReference type="RefSeq" id="WP_069642894.1">
    <property type="nucleotide sequence ID" value="NZ_MIJE01000011.1"/>
</dbReference>
<dbReference type="GO" id="GO:0005524">
    <property type="term" value="F:ATP binding"/>
    <property type="evidence" value="ECO:0007669"/>
    <property type="project" value="UniProtKB-KW"/>
</dbReference>
<feature type="domain" description="ABC transporter" evidence="5">
    <location>
        <begin position="5"/>
        <end position="235"/>
    </location>
</feature>
<dbReference type="SMART" id="SM00382">
    <property type="entry name" value="AAA"/>
    <property type="match status" value="1"/>
</dbReference>
<dbReference type="AlphaFoldDB" id="A0A1E5G345"/>
<keyword evidence="4" id="KW-1278">Translocase</keyword>
<accession>A0A1E5G345</accession>
<evidence type="ECO:0000256" key="3">
    <source>
        <dbReference type="ARBA" id="ARBA00022840"/>
    </source>
</evidence>
<evidence type="ECO:0000313" key="6">
    <source>
        <dbReference type="EMBL" id="OEF97496.1"/>
    </source>
</evidence>
<dbReference type="InterPro" id="IPR027417">
    <property type="entry name" value="P-loop_NTPase"/>
</dbReference>
<dbReference type="InterPro" id="IPR008995">
    <property type="entry name" value="Mo/tungstate-bd_C_term_dom"/>
</dbReference>
<keyword evidence="1" id="KW-0813">Transport</keyword>
<dbReference type="InterPro" id="IPR003439">
    <property type="entry name" value="ABC_transporter-like_ATP-bd"/>
</dbReference>
<dbReference type="InterPro" id="IPR003593">
    <property type="entry name" value="AAA+_ATPase"/>
</dbReference>
<dbReference type="OrthoDB" id="9802264at2"/>
<evidence type="ECO:0000256" key="4">
    <source>
        <dbReference type="ARBA" id="ARBA00022967"/>
    </source>
</evidence>
<dbReference type="STRING" id="766136.BHF68_04630"/>
<dbReference type="Proteomes" id="UP000094296">
    <property type="component" value="Unassembled WGS sequence"/>
</dbReference>
<dbReference type="Gene3D" id="3.40.50.300">
    <property type="entry name" value="P-loop containing nucleotide triphosphate hydrolases"/>
    <property type="match status" value="1"/>
</dbReference>
<dbReference type="InterPro" id="IPR013611">
    <property type="entry name" value="Transp-assoc_OB_typ2"/>
</dbReference>
<keyword evidence="3 6" id="KW-0067">ATP-binding</keyword>
<comment type="caution">
    <text evidence="6">The sequence shown here is derived from an EMBL/GenBank/DDBJ whole genome shotgun (WGS) entry which is preliminary data.</text>
</comment>
<dbReference type="InterPro" id="IPR017871">
    <property type="entry name" value="ABC_transporter-like_CS"/>
</dbReference>
<protein>
    <submittedName>
        <fullName evidence="6">Spermidine/putrescine ABC transporter ATP-binding protein</fullName>
    </submittedName>
</protein>
<keyword evidence="2" id="KW-0547">Nucleotide-binding</keyword>